<accession>A0ABT0HLR7</accession>
<gene>
    <name evidence="2" type="ORF">M0L20_14700</name>
</gene>
<reference evidence="2 3" key="1">
    <citation type="submission" date="2022-04" db="EMBL/GenBank/DDBJ databases">
        <title>Spirosoma sp. strain RP8 genome sequencing and assembly.</title>
        <authorList>
            <person name="Jung Y."/>
        </authorList>
    </citation>
    <scope>NUCLEOTIDE SEQUENCE [LARGE SCALE GENOMIC DNA]</scope>
    <source>
        <strain evidence="2 3">RP8</strain>
    </source>
</reference>
<keyword evidence="1" id="KW-0472">Membrane</keyword>
<keyword evidence="1" id="KW-1133">Transmembrane helix</keyword>
<name>A0ABT0HLR7_9BACT</name>
<protein>
    <submittedName>
        <fullName evidence="2">Uncharacterized protein</fullName>
    </submittedName>
</protein>
<dbReference type="Proteomes" id="UP001202180">
    <property type="component" value="Unassembled WGS sequence"/>
</dbReference>
<dbReference type="EMBL" id="JALPRF010000002">
    <property type="protein sequence ID" value="MCK8493116.1"/>
    <property type="molecule type" value="Genomic_DNA"/>
</dbReference>
<sequence>MKAQLIVIFLFSAIACTGQQLQILRPDSSVFATASRYDYVALRTYSGVYIAGQLIDLTPDTLTIVDRRQTKQVAMNQVTALKKTSKFGITAKRLSVYSAVVPILFLPNANSSVYEGRSWANRFITRAAVILPVGVGLGFLLNGRALRKAEKGYSFTIVR</sequence>
<dbReference type="PROSITE" id="PS51257">
    <property type="entry name" value="PROKAR_LIPOPROTEIN"/>
    <property type="match status" value="1"/>
</dbReference>
<organism evidence="2 3">
    <name type="scientific">Spirosoma liriopis</name>
    <dbReference type="NCBI Taxonomy" id="2937440"/>
    <lineage>
        <taxon>Bacteria</taxon>
        <taxon>Pseudomonadati</taxon>
        <taxon>Bacteroidota</taxon>
        <taxon>Cytophagia</taxon>
        <taxon>Cytophagales</taxon>
        <taxon>Cytophagaceae</taxon>
        <taxon>Spirosoma</taxon>
    </lineage>
</organism>
<feature type="transmembrane region" description="Helical" evidence="1">
    <location>
        <begin position="123"/>
        <end position="141"/>
    </location>
</feature>
<evidence type="ECO:0000313" key="2">
    <source>
        <dbReference type="EMBL" id="MCK8493116.1"/>
    </source>
</evidence>
<evidence type="ECO:0000256" key="1">
    <source>
        <dbReference type="SAM" id="Phobius"/>
    </source>
</evidence>
<dbReference type="RefSeq" id="WP_232561677.1">
    <property type="nucleotide sequence ID" value="NZ_JALPRF010000002.1"/>
</dbReference>
<keyword evidence="3" id="KW-1185">Reference proteome</keyword>
<keyword evidence="1" id="KW-0812">Transmembrane</keyword>
<comment type="caution">
    <text evidence="2">The sequence shown here is derived from an EMBL/GenBank/DDBJ whole genome shotgun (WGS) entry which is preliminary data.</text>
</comment>
<evidence type="ECO:0000313" key="3">
    <source>
        <dbReference type="Proteomes" id="UP001202180"/>
    </source>
</evidence>
<proteinExistence type="predicted"/>